<keyword evidence="2" id="KW-1185">Reference proteome</keyword>
<gene>
    <name evidence="1" type="ORF">GCM10011459_21160</name>
</gene>
<evidence type="ECO:0008006" key="3">
    <source>
        <dbReference type="Google" id="ProtNLM"/>
    </source>
</evidence>
<reference evidence="2" key="1">
    <citation type="journal article" date="2019" name="Int. J. Syst. Evol. Microbiol.">
        <title>The Global Catalogue of Microorganisms (GCM) 10K type strain sequencing project: providing services to taxonomists for standard genome sequencing and annotation.</title>
        <authorList>
            <consortium name="The Broad Institute Genomics Platform"/>
            <consortium name="The Broad Institute Genome Sequencing Center for Infectious Disease"/>
            <person name="Wu L."/>
            <person name="Ma J."/>
        </authorList>
    </citation>
    <scope>NUCLEOTIDE SEQUENCE [LARGE SCALE GENOMIC DNA]</scope>
    <source>
        <strain evidence="2">CCM 8609</strain>
    </source>
</reference>
<evidence type="ECO:0000313" key="2">
    <source>
        <dbReference type="Proteomes" id="UP000603295"/>
    </source>
</evidence>
<sequence>MAPYGVIDFHHLPDVLVTQLIHRRNNIPRKLLNYRTPFEVFLSHITDEEISIFSNLN</sequence>
<evidence type="ECO:0000313" key="1">
    <source>
        <dbReference type="EMBL" id="GGI64282.1"/>
    </source>
</evidence>
<dbReference type="Proteomes" id="UP000603295">
    <property type="component" value="Unassembled WGS sequence"/>
</dbReference>
<accession>A0ABQ2C7D1</accession>
<dbReference type="EMBL" id="BMDS01000013">
    <property type="protein sequence ID" value="GGI64282.1"/>
    <property type="molecule type" value="Genomic_DNA"/>
</dbReference>
<proteinExistence type="predicted"/>
<organism evidence="1 2">
    <name type="scientific">Limosilactobacillus caviae</name>
    <dbReference type="NCBI Taxonomy" id="1769424"/>
    <lineage>
        <taxon>Bacteria</taxon>
        <taxon>Bacillati</taxon>
        <taxon>Bacillota</taxon>
        <taxon>Bacilli</taxon>
        <taxon>Lactobacillales</taxon>
        <taxon>Lactobacillaceae</taxon>
        <taxon>Limosilactobacillus</taxon>
    </lineage>
</organism>
<comment type="caution">
    <text evidence="1">The sequence shown here is derived from an EMBL/GenBank/DDBJ whole genome shotgun (WGS) entry which is preliminary data.</text>
</comment>
<protein>
    <recommendedName>
        <fullName evidence="3">Transposase</fullName>
    </recommendedName>
</protein>
<name>A0ABQ2C7D1_9LACO</name>